<accession>A0A5C8NJF4</accession>
<feature type="signal peptide" evidence="2">
    <location>
        <begin position="1"/>
        <end position="27"/>
    </location>
</feature>
<organism evidence="3 4">
    <name type="scientific">Aeromicrobium terrae</name>
    <dbReference type="NCBI Taxonomy" id="2498846"/>
    <lineage>
        <taxon>Bacteria</taxon>
        <taxon>Bacillati</taxon>
        <taxon>Actinomycetota</taxon>
        <taxon>Actinomycetes</taxon>
        <taxon>Propionibacteriales</taxon>
        <taxon>Nocardioidaceae</taxon>
        <taxon>Aeromicrobium</taxon>
    </lineage>
</organism>
<dbReference type="EMBL" id="VDUX01000004">
    <property type="protein sequence ID" value="TXL60931.1"/>
    <property type="molecule type" value="Genomic_DNA"/>
</dbReference>
<reference evidence="3 4" key="1">
    <citation type="submission" date="2019-06" db="EMBL/GenBank/DDBJ databases">
        <title>Aeromicrobium sp. nov., isolated from a maize field.</title>
        <authorList>
            <person name="Lin S.-Y."/>
            <person name="Tsai C.-F."/>
            <person name="Young C.-C."/>
        </authorList>
    </citation>
    <scope>NUCLEOTIDE SEQUENCE [LARGE SCALE GENOMIC DNA]</scope>
    <source>
        <strain evidence="3 4">CC-CFT486</strain>
    </source>
</reference>
<feature type="chain" id="PRO_5022833257" description="PQQ-like beta-propeller repeat protein" evidence="2">
    <location>
        <begin position="28"/>
        <end position="498"/>
    </location>
</feature>
<gene>
    <name evidence="3" type="ORF">FHP06_10970</name>
</gene>
<dbReference type="OrthoDB" id="3276947at2"/>
<evidence type="ECO:0000313" key="3">
    <source>
        <dbReference type="EMBL" id="TXL60931.1"/>
    </source>
</evidence>
<evidence type="ECO:0000256" key="1">
    <source>
        <dbReference type="SAM" id="MobiDB-lite"/>
    </source>
</evidence>
<protein>
    <recommendedName>
        <fullName evidence="5">PQQ-like beta-propeller repeat protein</fullName>
    </recommendedName>
</protein>
<dbReference type="SUPFAM" id="SSF75011">
    <property type="entry name" value="3-carboxy-cis,cis-mucoante lactonizing enzyme"/>
    <property type="match status" value="1"/>
</dbReference>
<evidence type="ECO:0008006" key="5">
    <source>
        <dbReference type="Google" id="ProtNLM"/>
    </source>
</evidence>
<name>A0A5C8NJF4_9ACTN</name>
<keyword evidence="4" id="KW-1185">Reference proteome</keyword>
<comment type="caution">
    <text evidence="3">The sequence shown here is derived from an EMBL/GenBank/DDBJ whole genome shotgun (WGS) entry which is preliminary data.</text>
</comment>
<proteinExistence type="predicted"/>
<evidence type="ECO:0000256" key="2">
    <source>
        <dbReference type="SAM" id="SignalP"/>
    </source>
</evidence>
<dbReference type="AlphaFoldDB" id="A0A5C8NJF4"/>
<sequence>MASLRRTTLAVGLSAAALVLGAVSAGAAPIPDTPGLGPKPPDFVGSPATPNPIAGTTVPQHPFMAPDGLSNIHDDAYQTDAYTGPGPLGHDMTVTSTFLVADCASVTFDSHGRIVSVCVGVTGPTLRIMDPVTLKTLASKVLPRRDLLTTSPTKLFGDFTGGGYFYLDEQDRAVLGTTNRHMLTVTTSDANGAPKLTTVRDVNLNGYVKRRDKIISALPDWSGRLWFVTVDGVVGTIDRDDASVKILRTGEHVGNSFAIGEDGGVYIVTDDALYRFDAAADGTPTVTWRQDYDNDGRTKPGQTQAGSGTTPTLMDDGLITITDNADPVNVVVYQRGRDVTGDREVCRIPVFEKGASSTDNSLVVAHRSIVVENNYGYRGPTTTIGGRTTKPGLERIDVDPDARTCTRVWHSDEISPTVVPKVSLANGLLYAYTKPKLPGLLQDNWYFTAIDWRTGQTVFKKRAGNGLGFNNNYAPITLGPDGTAYVGVLGGLVALRDN</sequence>
<keyword evidence="2" id="KW-0732">Signal</keyword>
<feature type="region of interest" description="Disordered" evidence="1">
    <location>
        <begin position="290"/>
        <end position="311"/>
    </location>
</feature>
<feature type="compositionally biased region" description="Polar residues" evidence="1">
    <location>
        <begin position="300"/>
        <end position="311"/>
    </location>
</feature>
<dbReference type="Proteomes" id="UP000321571">
    <property type="component" value="Unassembled WGS sequence"/>
</dbReference>
<evidence type="ECO:0000313" key="4">
    <source>
        <dbReference type="Proteomes" id="UP000321571"/>
    </source>
</evidence>
<feature type="region of interest" description="Disordered" evidence="1">
    <location>
        <begin position="31"/>
        <end position="59"/>
    </location>
</feature>
<dbReference type="RefSeq" id="WP_147686657.1">
    <property type="nucleotide sequence ID" value="NZ_VDUX01000004.1"/>
</dbReference>